<dbReference type="InterPro" id="IPR011009">
    <property type="entry name" value="Kinase-like_dom_sf"/>
</dbReference>
<reference evidence="5" key="1">
    <citation type="journal article" date="2013" name="Stand. Genomic Sci.">
        <title>Complete genome sequence of the halophilic bacterium Spirochaeta africana type strain (Z-7692(T)) from the alkaline Lake Magadi in the East African Rift.</title>
        <authorList>
            <person name="Liolos K."/>
            <person name="Abt B."/>
            <person name="Scheuner C."/>
            <person name="Teshima H."/>
            <person name="Held B."/>
            <person name="Lapidus A."/>
            <person name="Nolan M."/>
            <person name="Lucas S."/>
            <person name="Deshpande S."/>
            <person name="Cheng J.F."/>
            <person name="Tapia R."/>
            <person name="Goodwin L.A."/>
            <person name="Pitluck S."/>
            <person name="Pagani I."/>
            <person name="Ivanova N."/>
            <person name="Mavromatis K."/>
            <person name="Mikhailova N."/>
            <person name="Huntemann M."/>
            <person name="Pati A."/>
            <person name="Chen A."/>
            <person name="Palaniappan K."/>
            <person name="Land M."/>
            <person name="Rohde M."/>
            <person name="Tindall B.J."/>
            <person name="Detter J.C."/>
            <person name="Goker M."/>
            <person name="Bristow J."/>
            <person name="Eisen J.A."/>
            <person name="Markowitz V."/>
            <person name="Hugenholtz P."/>
            <person name="Woyke T."/>
            <person name="Klenk H.P."/>
            <person name="Kyrpides N.C."/>
        </authorList>
    </citation>
    <scope>NUCLEOTIDE SEQUENCE</scope>
    <source>
        <strain evidence="5">ATCC 700263 / DSM 8902 / Z-7692</strain>
    </source>
</reference>
<gene>
    <name evidence="4" type="ordered locus">Spiaf_1067</name>
</gene>
<evidence type="ECO:0000313" key="4">
    <source>
        <dbReference type="EMBL" id="AFG37154.1"/>
    </source>
</evidence>
<dbReference type="GO" id="GO:0004672">
    <property type="term" value="F:protein kinase activity"/>
    <property type="evidence" value="ECO:0007669"/>
    <property type="project" value="InterPro"/>
</dbReference>
<dbReference type="InterPro" id="IPR050154">
    <property type="entry name" value="UbiB_kinase"/>
</dbReference>
<dbReference type="PATRIC" id="fig|889378.3.peg.1068"/>
<dbReference type="PANTHER" id="PTHR10566:SF113">
    <property type="entry name" value="PROTEIN ACTIVITY OF BC1 COMPLEX KINASE 7, CHLOROPLASTIC"/>
    <property type="match status" value="1"/>
</dbReference>
<feature type="transmembrane region" description="Helical" evidence="2">
    <location>
        <begin position="535"/>
        <end position="560"/>
    </location>
</feature>
<evidence type="ECO:0000256" key="2">
    <source>
        <dbReference type="SAM" id="Phobius"/>
    </source>
</evidence>
<dbReference type="SUPFAM" id="SSF56112">
    <property type="entry name" value="Protein kinase-like (PK-like)"/>
    <property type="match status" value="1"/>
</dbReference>
<keyword evidence="4" id="KW-0418">Kinase</keyword>
<dbReference type="KEGG" id="sfc:Spiaf_1067"/>
<accession>H9UI11</accession>
<keyword evidence="2" id="KW-0812">Transmembrane</keyword>
<comment type="similarity">
    <text evidence="1">Belongs to the protein kinase superfamily. ADCK protein kinase family.</text>
</comment>
<organism evidence="4 5">
    <name type="scientific">Spirochaeta africana (strain ATCC 700263 / DSM 8902 / Z-7692)</name>
    <dbReference type="NCBI Taxonomy" id="889378"/>
    <lineage>
        <taxon>Bacteria</taxon>
        <taxon>Pseudomonadati</taxon>
        <taxon>Spirochaetota</taxon>
        <taxon>Spirochaetia</taxon>
        <taxon>Spirochaetales</taxon>
        <taxon>Spirochaetaceae</taxon>
        <taxon>Spirochaeta</taxon>
    </lineage>
</organism>
<dbReference type="GO" id="GO:0005524">
    <property type="term" value="F:ATP binding"/>
    <property type="evidence" value="ECO:0007669"/>
    <property type="project" value="InterPro"/>
</dbReference>
<dbReference type="InterPro" id="IPR000719">
    <property type="entry name" value="Prot_kinase_dom"/>
</dbReference>
<dbReference type="AlphaFoldDB" id="H9UI11"/>
<dbReference type="STRING" id="889378.Spiaf_1067"/>
<dbReference type="Gene3D" id="1.10.510.10">
    <property type="entry name" value="Transferase(Phosphotransferase) domain 1"/>
    <property type="match status" value="1"/>
</dbReference>
<dbReference type="Pfam" id="PF03109">
    <property type="entry name" value="ABC1"/>
    <property type="match status" value="1"/>
</dbReference>
<feature type="domain" description="Protein kinase" evidence="3">
    <location>
        <begin position="134"/>
        <end position="438"/>
    </location>
</feature>
<dbReference type="PANTHER" id="PTHR10566">
    <property type="entry name" value="CHAPERONE-ACTIVITY OF BC1 COMPLEX CABC1 -RELATED"/>
    <property type="match status" value="1"/>
</dbReference>
<keyword evidence="5" id="KW-1185">Reference proteome</keyword>
<dbReference type="eggNOG" id="COG0661">
    <property type="taxonomic scope" value="Bacteria"/>
</dbReference>
<evidence type="ECO:0000259" key="3">
    <source>
        <dbReference type="PROSITE" id="PS50011"/>
    </source>
</evidence>
<evidence type="ECO:0000256" key="1">
    <source>
        <dbReference type="ARBA" id="ARBA00009670"/>
    </source>
</evidence>
<dbReference type="RefSeq" id="WP_014455146.1">
    <property type="nucleotide sequence ID" value="NC_017098.1"/>
</dbReference>
<dbReference type="CDD" id="cd05121">
    <property type="entry name" value="ABC1_ADCK3-like"/>
    <property type="match status" value="1"/>
</dbReference>
<dbReference type="InterPro" id="IPR004147">
    <property type="entry name" value="ABC1_dom"/>
</dbReference>
<evidence type="ECO:0000313" key="5">
    <source>
        <dbReference type="Proteomes" id="UP000007383"/>
    </source>
</evidence>
<feature type="transmembrane region" description="Helical" evidence="2">
    <location>
        <begin position="508"/>
        <end position="529"/>
    </location>
</feature>
<dbReference type="OrthoDB" id="9795390at2"/>
<name>H9UI11_SPIAZ</name>
<keyword evidence="2" id="KW-1133">Transmembrane helix</keyword>
<keyword evidence="2" id="KW-0472">Membrane</keyword>
<proteinExistence type="inferred from homology"/>
<dbReference type="EMBL" id="CP003282">
    <property type="protein sequence ID" value="AFG37154.1"/>
    <property type="molecule type" value="Genomic_DNA"/>
</dbReference>
<sequence length="569" mass="65527">MSRKHAGILRQTFTHTRRFQEMVTILIRFGFTDYLTMMRLDRRFRFIRRLIARDGHSPPENTPREQLIRMALEELGPTFIKLGQLLSNRPDIIPPALLRELTRLQDSVPPVPFHQIADTISREFGRPCREVFAHLEAEPLASASIAQVHQARLPSGMQVAVKVQRPDIWDTMSIDLDILSALAHLVERYMPESRYFQPVELVREFSLRLQEEIDFRHECHNITRFHDMFPDTSRVRIPQVFTDYSTRRVLTMEYMPGHKLNAVLRGEAPRVDREAAARSITRLMLEQIFLHGFFHADPHPGNIMVGQDGRIGFLDFGLVGELRPRDTRYLTSVLVGTVHKDAAQLSEALLRITGAADRVLRENIEDDVYDIVERYVDLEMNEIQTDQLFNELIMVIINQGLTVPSSLLLFTKTLLLLDGLIRSLAPNLNPIQLFEPFVREYLVKRIGFDYLKRETLASGRDLAELARRWPRDTRELIELVKHGRLRMHFHVEGLEPVRATLDLVSYRLVFGLLLASVIISSAVVIHAGIPPLWHGIPVFGIFGFLGAGFVSIGYIGVLMVKFLRRLYRK</sequence>
<dbReference type="PROSITE" id="PS50011">
    <property type="entry name" value="PROTEIN_KINASE_DOM"/>
    <property type="match status" value="1"/>
</dbReference>
<keyword evidence="4" id="KW-0808">Transferase</keyword>
<protein>
    <submittedName>
        <fullName evidence="4">Putative unusual protein kinase</fullName>
    </submittedName>
</protein>
<dbReference type="Proteomes" id="UP000007383">
    <property type="component" value="Chromosome"/>
</dbReference>
<dbReference type="HOGENOM" id="CLU_006533_0_2_12"/>